<evidence type="ECO:0000259" key="1">
    <source>
        <dbReference type="Pfam" id="PF01593"/>
    </source>
</evidence>
<organism evidence="2">
    <name type="scientific">freshwater metagenome</name>
    <dbReference type="NCBI Taxonomy" id="449393"/>
    <lineage>
        <taxon>unclassified sequences</taxon>
        <taxon>metagenomes</taxon>
        <taxon>ecological metagenomes</taxon>
    </lineage>
</organism>
<dbReference type="SUPFAM" id="SSF51905">
    <property type="entry name" value="FAD/NAD(P)-binding domain"/>
    <property type="match status" value="1"/>
</dbReference>
<dbReference type="Pfam" id="PF01593">
    <property type="entry name" value="Amino_oxidase"/>
    <property type="match status" value="1"/>
</dbReference>
<dbReference type="PRINTS" id="PR00420">
    <property type="entry name" value="RNGMNOXGNASE"/>
</dbReference>
<dbReference type="InterPro" id="IPR036188">
    <property type="entry name" value="FAD/NAD-bd_sf"/>
</dbReference>
<accession>A0A6J7AS95</accession>
<dbReference type="PANTHER" id="PTHR42841">
    <property type="entry name" value="AMINE OXIDASE"/>
    <property type="match status" value="1"/>
</dbReference>
<dbReference type="Gene3D" id="3.50.50.60">
    <property type="entry name" value="FAD/NAD(P)-binding domain"/>
    <property type="match status" value="1"/>
</dbReference>
<dbReference type="AlphaFoldDB" id="A0A6J7AS95"/>
<reference evidence="2" key="1">
    <citation type="submission" date="2020-05" db="EMBL/GenBank/DDBJ databases">
        <authorList>
            <person name="Chiriac C."/>
            <person name="Salcher M."/>
            <person name="Ghai R."/>
            <person name="Kavagutti S V."/>
        </authorList>
    </citation>
    <scope>NUCLEOTIDE SEQUENCE</scope>
</reference>
<dbReference type="GO" id="GO:0016491">
    <property type="term" value="F:oxidoreductase activity"/>
    <property type="evidence" value="ECO:0007669"/>
    <property type="project" value="InterPro"/>
</dbReference>
<name>A0A6J7AS95_9ZZZZ</name>
<dbReference type="InterPro" id="IPR002937">
    <property type="entry name" value="Amino_oxidase"/>
</dbReference>
<dbReference type="EMBL" id="CAFABK010000128">
    <property type="protein sequence ID" value="CAB4835308.1"/>
    <property type="molecule type" value="Genomic_DNA"/>
</dbReference>
<sequence length="415" mass="43739">MSCDVVVVGAGLAGLAAARELSVHGLNVLVLESGDEVGGRVRTDRIDGFLFDRGFQLYNPAYPEAARVLDHNALQLRPLTPGVVVALDDGNARLGDPRSRPSWAVDSASMRTGSLLSKARFARYAIRAANTPAHRILSEEDFSSAVALRAAGIDDALFNKVLRPFLTGVFLEPDLQTSRRFMDLILKSFVTGTPAVPSAGMQALPEQLRDSLPAGSVRCNTTVTKAKAGLVVTDSGEFRVRAVVIATDPSGAKSLNPSITVPHGRSVTTWYHVATQSGKTLNGGAGVLVVDGENRGPVLNSVVMTNAAPSYAPAGKVLISSSALGTNASVEDERAVRAHLATMYGVDTTAWEPLAHYAISYALPAMMPPLQIPSAAKLADGLFICGDYRETASIQGAMMSGRRAADAVLTDLGMR</sequence>
<gene>
    <name evidence="2" type="ORF">UFOPK3204_01724</name>
</gene>
<protein>
    <submittedName>
        <fullName evidence="2">Unannotated protein</fullName>
    </submittedName>
</protein>
<feature type="domain" description="Amine oxidase" evidence="1">
    <location>
        <begin position="12"/>
        <end position="409"/>
    </location>
</feature>
<evidence type="ECO:0000313" key="2">
    <source>
        <dbReference type="EMBL" id="CAB4835308.1"/>
    </source>
</evidence>
<proteinExistence type="predicted"/>